<dbReference type="InterPro" id="IPR020841">
    <property type="entry name" value="PKS_Beta-ketoAc_synthase_dom"/>
</dbReference>
<dbReference type="AlphaFoldDB" id="A0A5M6CP04"/>
<accession>A0A5M6CP04</accession>
<organism evidence="5 6">
    <name type="scientific">Taibaiella lutea</name>
    <dbReference type="NCBI Taxonomy" id="2608001"/>
    <lineage>
        <taxon>Bacteria</taxon>
        <taxon>Pseudomonadati</taxon>
        <taxon>Bacteroidota</taxon>
        <taxon>Chitinophagia</taxon>
        <taxon>Chitinophagales</taxon>
        <taxon>Chitinophagaceae</taxon>
        <taxon>Taibaiella</taxon>
    </lineage>
</organism>
<dbReference type="CDD" id="cd00834">
    <property type="entry name" value="KAS_I_II"/>
    <property type="match status" value="1"/>
</dbReference>
<dbReference type="InterPro" id="IPR016039">
    <property type="entry name" value="Thiolase-like"/>
</dbReference>
<name>A0A5M6CP04_9BACT</name>
<evidence type="ECO:0000313" key="5">
    <source>
        <dbReference type="EMBL" id="KAA5536827.1"/>
    </source>
</evidence>
<dbReference type="SMART" id="SM00825">
    <property type="entry name" value="PKS_KS"/>
    <property type="match status" value="1"/>
</dbReference>
<dbReference type="InterPro" id="IPR018201">
    <property type="entry name" value="Ketoacyl_synth_AS"/>
</dbReference>
<reference evidence="5 6" key="1">
    <citation type="submission" date="2019-09" db="EMBL/GenBank/DDBJ databases">
        <title>Genome sequence and assembly of Taibaiella sp.</title>
        <authorList>
            <person name="Chhetri G."/>
        </authorList>
    </citation>
    <scope>NUCLEOTIDE SEQUENCE [LARGE SCALE GENOMIC DNA]</scope>
    <source>
        <strain evidence="5 6">KVB11</strain>
    </source>
</reference>
<keyword evidence="6" id="KW-1185">Reference proteome</keyword>
<dbReference type="Pfam" id="PF02801">
    <property type="entry name" value="Ketoacyl-synt_C"/>
    <property type="match status" value="1"/>
</dbReference>
<dbReference type="InterPro" id="IPR014030">
    <property type="entry name" value="Ketoacyl_synth_N"/>
</dbReference>
<dbReference type="Pfam" id="PF00109">
    <property type="entry name" value="ketoacyl-synt"/>
    <property type="match status" value="1"/>
</dbReference>
<protein>
    <submittedName>
        <fullName evidence="5">Beta-ketoacyl-[acyl-carrier-protein] synthase family protein</fullName>
    </submittedName>
</protein>
<dbReference type="EMBL" id="VWSH01000001">
    <property type="protein sequence ID" value="KAA5536827.1"/>
    <property type="molecule type" value="Genomic_DNA"/>
</dbReference>
<dbReference type="GO" id="GO:0006633">
    <property type="term" value="P:fatty acid biosynthetic process"/>
    <property type="evidence" value="ECO:0007669"/>
    <property type="project" value="InterPro"/>
</dbReference>
<dbReference type="PROSITE" id="PS52004">
    <property type="entry name" value="KS3_2"/>
    <property type="match status" value="1"/>
</dbReference>
<dbReference type="GO" id="GO:0004315">
    <property type="term" value="F:3-oxoacyl-[acyl-carrier-protein] synthase activity"/>
    <property type="evidence" value="ECO:0007669"/>
    <property type="project" value="InterPro"/>
</dbReference>
<dbReference type="GO" id="GO:0005829">
    <property type="term" value="C:cytosol"/>
    <property type="evidence" value="ECO:0007669"/>
    <property type="project" value="TreeGrafter"/>
</dbReference>
<dbReference type="PANTHER" id="PTHR11712">
    <property type="entry name" value="POLYKETIDE SYNTHASE-RELATED"/>
    <property type="match status" value="1"/>
</dbReference>
<dbReference type="PROSITE" id="PS00606">
    <property type="entry name" value="KS3_1"/>
    <property type="match status" value="1"/>
</dbReference>
<sequence>MARIFVTGMGVISAIGNSVAENLVSLREGKCGIGTSSFLDSKYASTLPFGEVKWSSEALKSELDIHTKGITRTSLLALHACNEAIKDAEWSREELSSSDTALIGGTTVGGMCLTDELYHDSKAGENGSEYLTSYDCASVNIFLQQHYKMNGIANTINTACSSAANAIMYGARLMQHGFAKRAIVGGFDSLAKFTVNGFNALHILSDKLCKPFDQKRKGLNLGEGAAFLILEKEEDLNGKKVYAELTGFANSNDAFHPSSLSDEGDGPYIAMKKALGIAGLQSKDISFINVHGTGTENNDLCESKAILRLFENIPPFTSTKSNIGHTLGAAGAIEAVYSILNIEQQEVFPHLNFENGITETNLIPLQNRQQMNVRHVMSNSFGFGGNCSSLIFSKY</sequence>
<dbReference type="Proteomes" id="UP000323632">
    <property type="component" value="Unassembled WGS sequence"/>
</dbReference>
<evidence type="ECO:0000256" key="3">
    <source>
        <dbReference type="RuleBase" id="RU003694"/>
    </source>
</evidence>
<dbReference type="PANTHER" id="PTHR11712:SF320">
    <property type="entry name" value="BETA-KETOACYL SYNTHASE"/>
    <property type="match status" value="1"/>
</dbReference>
<keyword evidence="2 3" id="KW-0808">Transferase</keyword>
<evidence type="ECO:0000313" key="6">
    <source>
        <dbReference type="Proteomes" id="UP000323632"/>
    </source>
</evidence>
<proteinExistence type="inferred from homology"/>
<evidence type="ECO:0000256" key="1">
    <source>
        <dbReference type="ARBA" id="ARBA00008467"/>
    </source>
</evidence>
<feature type="domain" description="Ketosynthase family 3 (KS3)" evidence="4">
    <location>
        <begin position="1"/>
        <end position="394"/>
    </location>
</feature>
<evidence type="ECO:0000259" key="4">
    <source>
        <dbReference type="PROSITE" id="PS52004"/>
    </source>
</evidence>
<dbReference type="Gene3D" id="3.40.47.10">
    <property type="match status" value="1"/>
</dbReference>
<evidence type="ECO:0000256" key="2">
    <source>
        <dbReference type="ARBA" id="ARBA00022679"/>
    </source>
</evidence>
<comment type="caution">
    <text evidence="5">The sequence shown here is derived from an EMBL/GenBank/DDBJ whole genome shotgun (WGS) entry which is preliminary data.</text>
</comment>
<dbReference type="InterPro" id="IPR000794">
    <property type="entry name" value="Beta-ketoacyl_synthase"/>
</dbReference>
<dbReference type="RefSeq" id="WP_150031404.1">
    <property type="nucleotide sequence ID" value="NZ_VWSH01000001.1"/>
</dbReference>
<dbReference type="InterPro" id="IPR014031">
    <property type="entry name" value="Ketoacyl_synth_C"/>
</dbReference>
<dbReference type="SUPFAM" id="SSF53901">
    <property type="entry name" value="Thiolase-like"/>
    <property type="match status" value="1"/>
</dbReference>
<comment type="similarity">
    <text evidence="1 3">Belongs to the thiolase-like superfamily. Beta-ketoacyl-ACP synthases family.</text>
</comment>
<gene>
    <name evidence="5" type="ORF">F0919_03920</name>
</gene>